<keyword evidence="8" id="KW-0067">ATP-binding</keyword>
<accession>A0A347ZSN0</accession>
<keyword evidence="2 6" id="KW-0227">DNA damage</keyword>
<evidence type="ECO:0000259" key="7">
    <source>
        <dbReference type="SMART" id="SM00278"/>
    </source>
</evidence>
<protein>
    <recommendedName>
        <fullName evidence="6">Holliday junction branch migration complex subunit RuvA</fullName>
    </recommendedName>
</protein>
<dbReference type="InterPro" id="IPR012340">
    <property type="entry name" value="NA-bd_OB-fold"/>
</dbReference>
<dbReference type="Gene3D" id="1.10.150.20">
    <property type="entry name" value="5' to 3' exonuclease, C-terminal subdomain"/>
    <property type="match status" value="1"/>
</dbReference>
<comment type="subcellular location">
    <subcellularLocation>
        <location evidence="6">Cytoplasm</location>
    </subcellularLocation>
</comment>
<dbReference type="GO" id="GO:0006281">
    <property type="term" value="P:DNA repair"/>
    <property type="evidence" value="ECO:0007669"/>
    <property type="project" value="UniProtKB-UniRule"/>
</dbReference>
<comment type="caution">
    <text evidence="6">Lacks conserved residue(s) required for the propagation of feature annotation.</text>
</comment>
<evidence type="ECO:0000313" key="8">
    <source>
        <dbReference type="EMBL" id="REG11116.1"/>
    </source>
</evidence>
<dbReference type="InterPro" id="IPR003583">
    <property type="entry name" value="Hlx-hairpin-Hlx_DNA-bd_motif"/>
</dbReference>
<reference evidence="8 9" key="1">
    <citation type="submission" date="2018-08" db="EMBL/GenBank/DDBJ databases">
        <title>Genomic Encyclopedia of Type Strains, Phase IV (KMG-IV): sequencing the most valuable type-strain genomes for metagenomic binning, comparative biology and taxonomic classification.</title>
        <authorList>
            <person name="Goeker M."/>
        </authorList>
    </citation>
    <scope>NUCLEOTIDE SEQUENCE [LARGE SCALE GENOMIC DNA]</scope>
    <source>
        <strain evidence="8 9">DSM 23923</strain>
    </source>
</reference>
<comment type="similarity">
    <text evidence="6">Belongs to the RuvA family.</text>
</comment>
<evidence type="ECO:0000256" key="5">
    <source>
        <dbReference type="ARBA" id="ARBA00023204"/>
    </source>
</evidence>
<dbReference type="CDD" id="cd14332">
    <property type="entry name" value="UBA_RuvA_C"/>
    <property type="match status" value="1"/>
</dbReference>
<keyword evidence="8" id="KW-0347">Helicase</keyword>
<dbReference type="GO" id="GO:0009378">
    <property type="term" value="F:four-way junction helicase activity"/>
    <property type="evidence" value="ECO:0007669"/>
    <property type="project" value="InterPro"/>
</dbReference>
<evidence type="ECO:0000256" key="1">
    <source>
        <dbReference type="ARBA" id="ARBA00022490"/>
    </source>
</evidence>
<evidence type="ECO:0000256" key="4">
    <source>
        <dbReference type="ARBA" id="ARBA00023172"/>
    </source>
</evidence>
<dbReference type="GO" id="GO:0048476">
    <property type="term" value="C:Holliday junction resolvase complex"/>
    <property type="evidence" value="ECO:0007669"/>
    <property type="project" value="UniProtKB-UniRule"/>
</dbReference>
<proteinExistence type="inferred from homology"/>
<dbReference type="GO" id="GO:0009379">
    <property type="term" value="C:Holliday junction helicase complex"/>
    <property type="evidence" value="ECO:0007669"/>
    <property type="project" value="InterPro"/>
</dbReference>
<evidence type="ECO:0000256" key="3">
    <source>
        <dbReference type="ARBA" id="ARBA00023125"/>
    </source>
</evidence>
<dbReference type="InterPro" id="IPR036267">
    <property type="entry name" value="RuvA_C_sf"/>
</dbReference>
<dbReference type="AlphaFoldDB" id="A0A347ZSN0"/>
<keyword evidence="5 6" id="KW-0234">DNA repair</keyword>
<gene>
    <name evidence="6" type="primary">ruvA</name>
    <name evidence="8" type="ORF">DFR64_0990</name>
</gene>
<evidence type="ECO:0000256" key="6">
    <source>
        <dbReference type="HAMAP-Rule" id="MF_00031"/>
    </source>
</evidence>
<keyword evidence="4 6" id="KW-0233">DNA recombination</keyword>
<feature type="region of interest" description="Domain III" evidence="6">
    <location>
        <begin position="148"/>
        <end position="192"/>
    </location>
</feature>
<dbReference type="SMART" id="SM00278">
    <property type="entry name" value="HhH1"/>
    <property type="match status" value="2"/>
</dbReference>
<keyword evidence="8" id="KW-0378">Hydrolase</keyword>
<dbReference type="Pfam" id="PF14520">
    <property type="entry name" value="HHH_5"/>
    <property type="match status" value="1"/>
</dbReference>
<dbReference type="NCBIfam" id="TIGR00084">
    <property type="entry name" value="ruvA"/>
    <property type="match status" value="1"/>
</dbReference>
<dbReference type="Gene3D" id="2.40.50.140">
    <property type="entry name" value="Nucleic acid-binding proteins"/>
    <property type="match status" value="1"/>
</dbReference>
<name>A0A347ZSN0_9CHLR</name>
<keyword evidence="8" id="KW-0547">Nucleotide-binding</keyword>
<dbReference type="Gene3D" id="1.10.8.10">
    <property type="entry name" value="DNA helicase RuvA subunit, C-terminal domain"/>
    <property type="match status" value="1"/>
</dbReference>
<evidence type="ECO:0000256" key="2">
    <source>
        <dbReference type="ARBA" id="ARBA00022763"/>
    </source>
</evidence>
<dbReference type="InterPro" id="IPR011114">
    <property type="entry name" value="RuvA_C"/>
</dbReference>
<evidence type="ECO:0000313" key="9">
    <source>
        <dbReference type="Proteomes" id="UP000256388"/>
    </source>
</evidence>
<dbReference type="HAMAP" id="MF_00031">
    <property type="entry name" value="DNA_HJ_migration_RuvA"/>
    <property type="match status" value="1"/>
</dbReference>
<dbReference type="SUPFAM" id="SSF47781">
    <property type="entry name" value="RuvA domain 2-like"/>
    <property type="match status" value="1"/>
</dbReference>
<comment type="domain">
    <text evidence="6">Has three domains with a flexible linker between the domains II and III and assumes an 'L' shape. Domain III is highly mobile and contacts RuvB.</text>
</comment>
<comment type="function">
    <text evidence="6">The RuvA-RuvB-RuvC complex processes Holliday junction (HJ) DNA during genetic recombination and DNA repair, while the RuvA-RuvB complex plays an important role in the rescue of blocked DNA replication forks via replication fork reversal (RFR). RuvA specifically binds to HJ cruciform DNA, conferring on it an open structure. The RuvB hexamer acts as an ATP-dependent pump, pulling dsDNA into and through the RuvAB complex. HJ branch migration allows RuvC to scan DNA until it finds its consensus sequence, where it cleaves and resolves the cruciform DNA.</text>
</comment>
<keyword evidence="9" id="KW-1185">Reference proteome</keyword>
<dbReference type="OrthoDB" id="5293449at2"/>
<keyword evidence="3 6" id="KW-0238">DNA-binding</keyword>
<organism evidence="8 9">
    <name type="scientific">Pelolinea submarina</name>
    <dbReference type="NCBI Taxonomy" id="913107"/>
    <lineage>
        <taxon>Bacteria</taxon>
        <taxon>Bacillati</taxon>
        <taxon>Chloroflexota</taxon>
        <taxon>Anaerolineae</taxon>
        <taxon>Anaerolineales</taxon>
        <taxon>Anaerolineaceae</taxon>
        <taxon>Pelolinea</taxon>
    </lineage>
</organism>
<dbReference type="RefSeq" id="WP_116224258.1">
    <property type="nucleotide sequence ID" value="NZ_AP018437.1"/>
</dbReference>
<dbReference type="GO" id="GO:0005524">
    <property type="term" value="F:ATP binding"/>
    <property type="evidence" value="ECO:0007669"/>
    <property type="project" value="InterPro"/>
</dbReference>
<dbReference type="Proteomes" id="UP000256388">
    <property type="component" value="Unassembled WGS sequence"/>
</dbReference>
<dbReference type="GO" id="GO:0005737">
    <property type="term" value="C:cytoplasm"/>
    <property type="evidence" value="ECO:0007669"/>
    <property type="project" value="UniProtKB-SubCell"/>
</dbReference>
<dbReference type="SUPFAM" id="SSF46929">
    <property type="entry name" value="DNA helicase RuvA subunit, C-terminal domain"/>
    <property type="match status" value="1"/>
</dbReference>
<dbReference type="Pfam" id="PF01330">
    <property type="entry name" value="RuvA_N"/>
    <property type="match status" value="1"/>
</dbReference>
<feature type="domain" description="Helix-hairpin-helix DNA-binding motif class 1" evidence="7">
    <location>
        <begin position="72"/>
        <end position="91"/>
    </location>
</feature>
<dbReference type="Pfam" id="PF07499">
    <property type="entry name" value="RuvA_C"/>
    <property type="match status" value="1"/>
</dbReference>
<dbReference type="EMBL" id="QUMS01000001">
    <property type="protein sequence ID" value="REG11116.1"/>
    <property type="molecule type" value="Genomic_DNA"/>
</dbReference>
<comment type="caution">
    <text evidence="8">The sequence shown here is derived from an EMBL/GenBank/DDBJ whole genome shotgun (WGS) entry which is preliminary data.</text>
</comment>
<dbReference type="InterPro" id="IPR010994">
    <property type="entry name" value="RuvA_2-like"/>
</dbReference>
<feature type="domain" description="Helix-hairpin-helix DNA-binding motif class 1" evidence="7">
    <location>
        <begin position="107"/>
        <end position="126"/>
    </location>
</feature>
<keyword evidence="1 6" id="KW-0963">Cytoplasm</keyword>
<sequence>MIASVKGEIIDKGDSFLVVQVGGVGLRVFVPASLTASYEIGEHAQLFTHLVVREDNLSLYGFDGQESRSLFQNLITVNGVGPRLALAVLSSLSVDMIYQAVLGEQAQVFAQVPGIGSKTAQKIVLYLHDKLKPLEAAGIISGVRDVNRELMDALVGLGYSVVEAQTAIQALPKDAPEELEERLRLALQFFTH</sequence>
<dbReference type="SUPFAM" id="SSF50249">
    <property type="entry name" value="Nucleic acid-binding proteins"/>
    <property type="match status" value="1"/>
</dbReference>
<dbReference type="GO" id="GO:0000400">
    <property type="term" value="F:four-way junction DNA binding"/>
    <property type="evidence" value="ECO:0007669"/>
    <property type="project" value="UniProtKB-UniRule"/>
</dbReference>
<comment type="subunit">
    <text evidence="6">Homotetramer. Forms an RuvA(8)-RuvB(12)-Holliday junction (HJ) complex. HJ DNA is sandwiched between 2 RuvA tetramers; dsDNA enters through RuvA and exits via RuvB. An RuvB hexamer assembles on each DNA strand where it exits the tetramer. Each RuvB hexamer is contacted by two RuvA subunits (via domain III) on 2 adjacent RuvB subunits; this complex drives branch migration. In the full resolvosome a probable DNA-RuvA(4)-RuvB(12)-RuvC(2) complex forms which resolves the HJ.</text>
</comment>
<dbReference type="InterPro" id="IPR000085">
    <property type="entry name" value="RuvA"/>
</dbReference>
<dbReference type="InterPro" id="IPR013849">
    <property type="entry name" value="DNA_helicase_Holl-junc_RuvA_I"/>
</dbReference>
<dbReference type="GO" id="GO:0006310">
    <property type="term" value="P:DNA recombination"/>
    <property type="evidence" value="ECO:0007669"/>
    <property type="project" value="UniProtKB-UniRule"/>
</dbReference>